<dbReference type="InterPro" id="IPR016181">
    <property type="entry name" value="Acyl_CoA_acyltransferase"/>
</dbReference>
<sequence length="138" mass="15940">MEINLNIEQVTPELVWNVRQEVLYPDLGLEAVKLDDDFIGTHFGAFVDNKLAGVVSVYEDGDKLLFRKFSVRDEFQNKKIGSQLMEYVLNHAKLMEKNTIWCNARASALYFYKKFGFVSNGKTFTKNGINFMTIEKEI</sequence>
<dbReference type="Gene3D" id="3.40.630.30">
    <property type="match status" value="1"/>
</dbReference>
<reference evidence="3" key="2">
    <citation type="submission" date="2011-02" db="EMBL/GenBank/DDBJ databases">
        <title>The complete genome of Pedobacter saltans DSM 12145.</title>
        <authorList>
            <consortium name="US DOE Joint Genome Institute (JGI-PGF)"/>
            <person name="Lucas S."/>
            <person name="Copeland A."/>
            <person name="Lapidus A."/>
            <person name="Bruce D."/>
            <person name="Goodwin L."/>
            <person name="Pitluck S."/>
            <person name="Kyrpides N."/>
            <person name="Mavromatis K."/>
            <person name="Pagani I."/>
            <person name="Ivanova N."/>
            <person name="Ovchinnikova G."/>
            <person name="Lu M."/>
            <person name="Detter J.C."/>
            <person name="Han C."/>
            <person name="Land M."/>
            <person name="Hauser L."/>
            <person name="Markowitz V."/>
            <person name="Cheng J.-F."/>
            <person name="Hugenholtz P."/>
            <person name="Woyke T."/>
            <person name="Wu D."/>
            <person name="Tindall B."/>
            <person name="Pomrenke H.G."/>
            <person name="Brambilla E."/>
            <person name="Klenk H.-P."/>
            <person name="Eisen J.A."/>
        </authorList>
    </citation>
    <scope>NUCLEOTIDE SEQUENCE [LARGE SCALE GENOMIC DNA]</scope>
    <source>
        <strain evidence="3">ATCC 51119 / DSM 12145 / JCM 21818 / LMG 10337 / NBRC 100064 / NCIMB 13643</strain>
    </source>
</reference>
<dbReference type="GO" id="GO:0016747">
    <property type="term" value="F:acyltransferase activity, transferring groups other than amino-acyl groups"/>
    <property type="evidence" value="ECO:0007669"/>
    <property type="project" value="InterPro"/>
</dbReference>
<dbReference type="SUPFAM" id="SSF55729">
    <property type="entry name" value="Acyl-CoA N-acyltransferases (Nat)"/>
    <property type="match status" value="1"/>
</dbReference>
<protein>
    <submittedName>
        <fullName evidence="2">GCN5-related N-acetyltransferase</fullName>
    </submittedName>
</protein>
<organism evidence="2 3">
    <name type="scientific">Pseudopedobacter saltans (strain ATCC 51119 / DSM 12145 / JCM 21818 / CCUG 39354 / LMG 10337 / NBRC 100064 / NCIMB 13643)</name>
    <name type="common">Pedobacter saltans</name>
    <dbReference type="NCBI Taxonomy" id="762903"/>
    <lineage>
        <taxon>Bacteria</taxon>
        <taxon>Pseudomonadati</taxon>
        <taxon>Bacteroidota</taxon>
        <taxon>Sphingobacteriia</taxon>
        <taxon>Sphingobacteriales</taxon>
        <taxon>Sphingobacteriaceae</taxon>
        <taxon>Pseudopedobacter</taxon>
    </lineage>
</organism>
<gene>
    <name evidence="2" type="ordered locus">Pedsa_0995</name>
</gene>
<evidence type="ECO:0000259" key="1">
    <source>
        <dbReference type="PROSITE" id="PS51186"/>
    </source>
</evidence>
<dbReference type="Pfam" id="PF13673">
    <property type="entry name" value="Acetyltransf_10"/>
    <property type="match status" value="1"/>
</dbReference>
<dbReference type="STRING" id="762903.Pedsa_0995"/>
<dbReference type="EMBL" id="CP002545">
    <property type="protein sequence ID" value="ADY51566.1"/>
    <property type="molecule type" value="Genomic_DNA"/>
</dbReference>
<dbReference type="OrthoDB" id="1178186at2"/>
<feature type="domain" description="N-acetyltransferase" evidence="1">
    <location>
        <begin position="1"/>
        <end position="138"/>
    </location>
</feature>
<dbReference type="KEGG" id="psn:Pedsa_0995"/>
<proteinExistence type="predicted"/>
<dbReference type="InterPro" id="IPR000182">
    <property type="entry name" value="GNAT_dom"/>
</dbReference>
<dbReference type="PROSITE" id="PS51186">
    <property type="entry name" value="GNAT"/>
    <property type="match status" value="1"/>
</dbReference>
<name>F0SAX1_PSESL</name>
<keyword evidence="3" id="KW-1185">Reference proteome</keyword>
<accession>F0SAX1</accession>
<reference evidence="2 3" key="1">
    <citation type="journal article" date="2011" name="Stand. Genomic Sci.">
        <title>Complete genome sequence of the gliding, heparinolytic Pedobacter saltans type strain (113).</title>
        <authorList>
            <person name="Liolios K."/>
            <person name="Sikorski J."/>
            <person name="Lu M."/>
            <person name="Nolan M."/>
            <person name="Lapidus A."/>
            <person name="Lucas S."/>
            <person name="Hammon N."/>
            <person name="Deshpande S."/>
            <person name="Cheng J.F."/>
            <person name="Tapia R."/>
            <person name="Han C."/>
            <person name="Goodwin L."/>
            <person name="Pitluck S."/>
            <person name="Huntemann M."/>
            <person name="Ivanova N."/>
            <person name="Pagani I."/>
            <person name="Mavromatis K."/>
            <person name="Ovchinikova G."/>
            <person name="Pati A."/>
            <person name="Chen A."/>
            <person name="Palaniappan K."/>
            <person name="Land M."/>
            <person name="Hauser L."/>
            <person name="Brambilla E.M."/>
            <person name="Kotsyurbenko O."/>
            <person name="Rohde M."/>
            <person name="Tindall B.J."/>
            <person name="Abt B."/>
            <person name="Goker M."/>
            <person name="Detter J.C."/>
            <person name="Woyke T."/>
            <person name="Bristow J."/>
            <person name="Eisen J.A."/>
            <person name="Markowitz V."/>
            <person name="Hugenholtz P."/>
            <person name="Klenk H.P."/>
            <person name="Kyrpides N.C."/>
        </authorList>
    </citation>
    <scope>NUCLEOTIDE SEQUENCE [LARGE SCALE GENOMIC DNA]</scope>
    <source>
        <strain evidence="3">ATCC 51119 / DSM 12145 / JCM 21818 / LMG 10337 / NBRC 100064 / NCIMB 13643</strain>
    </source>
</reference>
<dbReference type="AlphaFoldDB" id="F0SAX1"/>
<evidence type="ECO:0000313" key="2">
    <source>
        <dbReference type="EMBL" id="ADY51566.1"/>
    </source>
</evidence>
<dbReference type="CDD" id="cd04301">
    <property type="entry name" value="NAT_SF"/>
    <property type="match status" value="1"/>
</dbReference>
<dbReference type="HOGENOM" id="CLU_056607_4_0_10"/>
<evidence type="ECO:0000313" key="3">
    <source>
        <dbReference type="Proteomes" id="UP000000310"/>
    </source>
</evidence>
<dbReference type="RefSeq" id="WP_013632066.1">
    <property type="nucleotide sequence ID" value="NC_015177.1"/>
</dbReference>
<dbReference type="eggNOG" id="COG0456">
    <property type="taxonomic scope" value="Bacteria"/>
</dbReference>
<dbReference type="Proteomes" id="UP000000310">
    <property type="component" value="Chromosome"/>
</dbReference>